<dbReference type="EMBL" id="ML213503">
    <property type="protein sequence ID" value="TFK56848.1"/>
    <property type="molecule type" value="Genomic_DNA"/>
</dbReference>
<reference evidence="5 6" key="1">
    <citation type="journal article" date="2019" name="Nat. Ecol. Evol.">
        <title>Megaphylogeny resolves global patterns of mushroom evolution.</title>
        <authorList>
            <person name="Varga T."/>
            <person name="Krizsan K."/>
            <person name="Foldi C."/>
            <person name="Dima B."/>
            <person name="Sanchez-Garcia M."/>
            <person name="Sanchez-Ramirez S."/>
            <person name="Szollosi G.J."/>
            <person name="Szarkandi J.G."/>
            <person name="Papp V."/>
            <person name="Albert L."/>
            <person name="Andreopoulos W."/>
            <person name="Angelini C."/>
            <person name="Antonin V."/>
            <person name="Barry K.W."/>
            <person name="Bougher N.L."/>
            <person name="Buchanan P."/>
            <person name="Buyck B."/>
            <person name="Bense V."/>
            <person name="Catcheside P."/>
            <person name="Chovatia M."/>
            <person name="Cooper J."/>
            <person name="Damon W."/>
            <person name="Desjardin D."/>
            <person name="Finy P."/>
            <person name="Geml J."/>
            <person name="Haridas S."/>
            <person name="Hughes K."/>
            <person name="Justo A."/>
            <person name="Karasinski D."/>
            <person name="Kautmanova I."/>
            <person name="Kiss B."/>
            <person name="Kocsube S."/>
            <person name="Kotiranta H."/>
            <person name="LaButti K.M."/>
            <person name="Lechner B.E."/>
            <person name="Liimatainen K."/>
            <person name="Lipzen A."/>
            <person name="Lukacs Z."/>
            <person name="Mihaltcheva S."/>
            <person name="Morgado L.N."/>
            <person name="Niskanen T."/>
            <person name="Noordeloos M.E."/>
            <person name="Ohm R.A."/>
            <person name="Ortiz-Santana B."/>
            <person name="Ovrebo C."/>
            <person name="Racz N."/>
            <person name="Riley R."/>
            <person name="Savchenko A."/>
            <person name="Shiryaev A."/>
            <person name="Soop K."/>
            <person name="Spirin V."/>
            <person name="Szebenyi C."/>
            <person name="Tomsovsky M."/>
            <person name="Tulloss R.E."/>
            <person name="Uehling J."/>
            <person name="Grigoriev I.V."/>
            <person name="Vagvolgyi C."/>
            <person name="Papp T."/>
            <person name="Martin F.M."/>
            <person name="Miettinen O."/>
            <person name="Hibbett D.S."/>
            <person name="Nagy L.G."/>
        </authorList>
    </citation>
    <scope>NUCLEOTIDE SEQUENCE [LARGE SCALE GENOMIC DNA]</scope>
    <source>
        <strain evidence="5 6">OMC1185</strain>
    </source>
</reference>
<protein>
    <submittedName>
        <fullName evidence="5">S-adenosyl-L-methionine-dependent methyltransferase</fullName>
    </submittedName>
</protein>
<dbReference type="OrthoDB" id="10027013at2759"/>
<dbReference type="AlphaFoldDB" id="A0A5C3NL24"/>
<dbReference type="Pfam" id="PF08241">
    <property type="entry name" value="Methyltransf_11"/>
    <property type="match status" value="1"/>
</dbReference>
<dbReference type="Proteomes" id="UP000305948">
    <property type="component" value="Unassembled WGS sequence"/>
</dbReference>
<keyword evidence="3 5" id="KW-0808">Transferase</keyword>
<gene>
    <name evidence="5" type="ORF">OE88DRAFT_1803492</name>
</gene>
<dbReference type="InterPro" id="IPR029063">
    <property type="entry name" value="SAM-dependent_MTases_sf"/>
</dbReference>
<evidence type="ECO:0000256" key="1">
    <source>
        <dbReference type="ARBA" id="ARBA00008361"/>
    </source>
</evidence>
<accession>A0A5C3NL24</accession>
<evidence type="ECO:0000259" key="4">
    <source>
        <dbReference type="Pfam" id="PF08241"/>
    </source>
</evidence>
<evidence type="ECO:0000313" key="6">
    <source>
        <dbReference type="Proteomes" id="UP000305948"/>
    </source>
</evidence>
<dbReference type="Gene3D" id="3.40.50.150">
    <property type="entry name" value="Vaccinia Virus protein VP39"/>
    <property type="match status" value="1"/>
</dbReference>
<evidence type="ECO:0000256" key="3">
    <source>
        <dbReference type="ARBA" id="ARBA00022679"/>
    </source>
</evidence>
<dbReference type="PANTHER" id="PTHR44942">
    <property type="entry name" value="METHYLTRANSF_11 DOMAIN-CONTAINING PROTEIN"/>
    <property type="match status" value="1"/>
</dbReference>
<keyword evidence="6" id="KW-1185">Reference proteome</keyword>
<dbReference type="PANTHER" id="PTHR44942:SF4">
    <property type="entry name" value="METHYLTRANSFERASE TYPE 11 DOMAIN-CONTAINING PROTEIN"/>
    <property type="match status" value="1"/>
</dbReference>
<dbReference type="CDD" id="cd02440">
    <property type="entry name" value="AdoMet_MTases"/>
    <property type="match status" value="1"/>
</dbReference>
<comment type="similarity">
    <text evidence="1">Belongs to the methyltransferase superfamily.</text>
</comment>
<dbReference type="GO" id="GO:0008757">
    <property type="term" value="F:S-adenosylmethionine-dependent methyltransferase activity"/>
    <property type="evidence" value="ECO:0007669"/>
    <property type="project" value="InterPro"/>
</dbReference>
<dbReference type="STRING" id="5364.A0A5C3NL24"/>
<evidence type="ECO:0000313" key="5">
    <source>
        <dbReference type="EMBL" id="TFK56848.1"/>
    </source>
</evidence>
<proteinExistence type="inferred from homology"/>
<dbReference type="SUPFAM" id="SSF53335">
    <property type="entry name" value="S-adenosyl-L-methionine-dependent methyltransferases"/>
    <property type="match status" value="1"/>
</dbReference>
<dbReference type="InterPro" id="IPR051052">
    <property type="entry name" value="Diverse_substrate_MTase"/>
</dbReference>
<name>A0A5C3NL24_9AGAM</name>
<dbReference type="InterPro" id="IPR013216">
    <property type="entry name" value="Methyltransf_11"/>
</dbReference>
<sequence>MAENSFADPNFSAEKYKAHRPKYPERLYNDILAFHDSQGGQRGLAVDLGCGPGIVSEALALYFDKVIGVDPSSVMIDVASKCTPDTLRGKLEYKTGSAEDIPVGAGTADIITAGTAAHWFSPEWWSSAAKVLRPGGTVALFATAIPFYTLNSHPEALRINKEARELAMSALKDYMQKGNQVAMSMSSELPLPPADTGIWGPVDRRVWNKGGPVEGEEVYMSEKMNLVEMKARARTGGPTYRWEEANRAKVGTPEDPTEQVAALIKQITGWSDETVFEVGYGLSLIMVKRL</sequence>
<keyword evidence="2 5" id="KW-0489">Methyltransferase</keyword>
<organism evidence="5 6">
    <name type="scientific">Heliocybe sulcata</name>
    <dbReference type="NCBI Taxonomy" id="5364"/>
    <lineage>
        <taxon>Eukaryota</taxon>
        <taxon>Fungi</taxon>
        <taxon>Dikarya</taxon>
        <taxon>Basidiomycota</taxon>
        <taxon>Agaricomycotina</taxon>
        <taxon>Agaricomycetes</taxon>
        <taxon>Gloeophyllales</taxon>
        <taxon>Gloeophyllaceae</taxon>
        <taxon>Heliocybe</taxon>
    </lineage>
</organism>
<dbReference type="GO" id="GO:0032259">
    <property type="term" value="P:methylation"/>
    <property type="evidence" value="ECO:0007669"/>
    <property type="project" value="UniProtKB-KW"/>
</dbReference>
<evidence type="ECO:0000256" key="2">
    <source>
        <dbReference type="ARBA" id="ARBA00022603"/>
    </source>
</evidence>
<feature type="domain" description="Methyltransferase type 11" evidence="4">
    <location>
        <begin position="46"/>
        <end position="139"/>
    </location>
</feature>